<gene>
    <name evidence="1" type="ORF">DY023_13330</name>
</gene>
<proteinExistence type="predicted"/>
<name>A0A371NQG8_9MICO</name>
<dbReference type="OrthoDB" id="5193525at2"/>
<keyword evidence="2" id="KW-1185">Reference proteome</keyword>
<accession>A0A371NQG8</accession>
<evidence type="ECO:0000313" key="2">
    <source>
        <dbReference type="Proteomes" id="UP000262172"/>
    </source>
</evidence>
<sequence>MTEELECSRAGCRLAATHHILWRNPRIHAEDRTKVWLACDEHVGFLSEYLRSREFPVEVREGIPQ</sequence>
<organism evidence="1 2">
    <name type="scientific">Microbacterium bovistercoris</name>
    <dbReference type="NCBI Taxonomy" id="2293570"/>
    <lineage>
        <taxon>Bacteria</taxon>
        <taxon>Bacillati</taxon>
        <taxon>Actinomycetota</taxon>
        <taxon>Actinomycetes</taxon>
        <taxon>Micrococcales</taxon>
        <taxon>Microbacteriaceae</taxon>
        <taxon>Microbacterium</taxon>
    </lineage>
</organism>
<protein>
    <recommendedName>
        <fullName evidence="3">Acetone carboxylase</fullName>
    </recommendedName>
</protein>
<dbReference type="AlphaFoldDB" id="A0A371NQG8"/>
<dbReference type="RefSeq" id="WP_116242833.1">
    <property type="nucleotide sequence ID" value="NZ_QUAB01000046.1"/>
</dbReference>
<dbReference type="EMBL" id="QUAB01000046">
    <property type="protein sequence ID" value="REJ04434.1"/>
    <property type="molecule type" value="Genomic_DNA"/>
</dbReference>
<evidence type="ECO:0008006" key="3">
    <source>
        <dbReference type="Google" id="ProtNLM"/>
    </source>
</evidence>
<evidence type="ECO:0000313" key="1">
    <source>
        <dbReference type="EMBL" id="REJ04434.1"/>
    </source>
</evidence>
<dbReference type="Proteomes" id="UP000262172">
    <property type="component" value="Unassembled WGS sequence"/>
</dbReference>
<reference evidence="1 2" key="1">
    <citation type="submission" date="2018-08" db="EMBL/GenBank/DDBJ databases">
        <title>Isolation, diversity and antifungal activity of Actinobacteria from cow dung.</title>
        <authorList>
            <person name="Ling L."/>
        </authorList>
    </citation>
    <scope>NUCLEOTIDE SEQUENCE [LARGE SCALE GENOMIC DNA]</scope>
    <source>
        <strain evidence="1 2">NEAU-LLE</strain>
    </source>
</reference>
<comment type="caution">
    <text evidence="1">The sequence shown here is derived from an EMBL/GenBank/DDBJ whole genome shotgun (WGS) entry which is preliminary data.</text>
</comment>